<evidence type="ECO:0000313" key="2">
    <source>
        <dbReference type="EMBL" id="REE54709.1"/>
    </source>
</evidence>
<dbReference type="AlphaFoldDB" id="A0A3D9PW25"/>
<name>A0A3D9PW25_9BACL</name>
<comment type="caution">
    <text evidence="2">The sequence shown here is derived from an EMBL/GenBank/DDBJ whole genome shotgun (WGS) entry which is preliminary data.</text>
</comment>
<evidence type="ECO:0000313" key="3">
    <source>
        <dbReference type="Proteomes" id="UP000256304"/>
    </source>
</evidence>
<evidence type="ECO:0008006" key="4">
    <source>
        <dbReference type="Google" id="ProtNLM"/>
    </source>
</evidence>
<dbReference type="OrthoDB" id="2942361at2"/>
<dbReference type="RefSeq" id="WP_116192901.1">
    <property type="nucleotide sequence ID" value="NZ_QTTN01000082.1"/>
</dbReference>
<accession>A0A3D9PW25</accession>
<organism evidence="2 3">
    <name type="scientific">Paenibacillus taihuensis</name>
    <dbReference type="NCBI Taxonomy" id="1156355"/>
    <lineage>
        <taxon>Bacteria</taxon>
        <taxon>Bacillati</taxon>
        <taxon>Bacillota</taxon>
        <taxon>Bacilli</taxon>
        <taxon>Bacillales</taxon>
        <taxon>Paenibacillaceae</taxon>
        <taxon>Paenibacillus</taxon>
    </lineage>
</organism>
<dbReference type="Proteomes" id="UP000256304">
    <property type="component" value="Unassembled WGS sequence"/>
</dbReference>
<proteinExistence type="predicted"/>
<dbReference type="EMBL" id="QTTN01000082">
    <property type="protein sequence ID" value="REE54709.1"/>
    <property type="molecule type" value="Genomic_DNA"/>
</dbReference>
<dbReference type="Pfam" id="PF13730">
    <property type="entry name" value="HTH_36"/>
    <property type="match status" value="1"/>
</dbReference>
<keyword evidence="3" id="KW-1185">Reference proteome</keyword>
<sequence>MARIPILGSGLNDGDELNALRSYYAQWRQNNSVMKSPFFALFKSFKELELLKNLDEGALRLYLYFGFVAGNENGVSWHSIQTIADYFDKQTRTIDGWIHKLVEAGLIYRTKDDKKSHTTFLIPYTNSILNLQPKRKHEADDQALIQDLVTSLKELAGVYGEIINVVHIFHWARDGRSKQPTHEQKPVNFLLFITKRTDGVLIGHRHHLRKSDKYGISQLYIDEVAVFDSPFLYKDKPVAGIAVKETYRLRSKDSIETLLGMVQDLAGMDEDVLLQHAQVEYGLISDVLVEDEEEEPEEQEAENDEGGED</sequence>
<protein>
    <recommendedName>
        <fullName evidence="4">Helix-turn-helix protein</fullName>
    </recommendedName>
</protein>
<gene>
    <name evidence="2" type="ORF">A8990_1822</name>
</gene>
<feature type="region of interest" description="Disordered" evidence="1">
    <location>
        <begin position="289"/>
        <end position="309"/>
    </location>
</feature>
<evidence type="ECO:0000256" key="1">
    <source>
        <dbReference type="SAM" id="MobiDB-lite"/>
    </source>
</evidence>
<reference evidence="2 3" key="1">
    <citation type="submission" date="2018-08" db="EMBL/GenBank/DDBJ databases">
        <title>Genomic Encyclopedia of Type Strains, Phase III (KMG-III): the genomes of soil and plant-associated and newly described type strains.</title>
        <authorList>
            <person name="Whitman W."/>
        </authorList>
    </citation>
    <scope>NUCLEOTIDE SEQUENCE [LARGE SCALE GENOMIC DNA]</scope>
    <source>
        <strain evidence="2 3">CGMCC 1.10966</strain>
    </source>
</reference>